<evidence type="ECO:0000313" key="2">
    <source>
        <dbReference type="Proteomes" id="UP001651880"/>
    </source>
</evidence>
<reference evidence="1 2" key="1">
    <citation type="submission" date="2021-10" db="EMBL/GenBank/DDBJ databases">
        <title>Lutispora strain m25 sp. nov., a thermophilic, non-spore-forming bacterium isolated from a lab-scale methanogenic bioreactor digesting anaerobic sludge.</title>
        <authorList>
            <person name="El Houari A."/>
            <person name="Mcdonald J."/>
        </authorList>
    </citation>
    <scope>NUCLEOTIDE SEQUENCE [LARGE SCALE GENOMIC DNA]</scope>
    <source>
        <strain evidence="2">m25</strain>
    </source>
</reference>
<gene>
    <name evidence="1" type="ORF">LJD61_13175</name>
</gene>
<name>A0ABT1NJN5_9FIRM</name>
<accession>A0ABT1NJN5</accession>
<comment type="caution">
    <text evidence="1">The sequence shown here is derived from an EMBL/GenBank/DDBJ whole genome shotgun (WGS) entry which is preliminary data.</text>
</comment>
<sequence length="47" mass="5517">MAILQVKDLTKTYGKDNITVTAILNKTQFTDITFSFIIRKRMVMEYD</sequence>
<protein>
    <submittedName>
        <fullName evidence="1">Uncharacterized protein</fullName>
    </submittedName>
</protein>
<organism evidence="1 2">
    <name type="scientific">Lutispora saccharofermentans</name>
    <dbReference type="NCBI Taxonomy" id="3024236"/>
    <lineage>
        <taxon>Bacteria</taxon>
        <taxon>Bacillati</taxon>
        <taxon>Bacillota</taxon>
        <taxon>Clostridia</taxon>
        <taxon>Lutisporales</taxon>
        <taxon>Lutisporaceae</taxon>
        <taxon>Lutispora</taxon>
    </lineage>
</organism>
<keyword evidence="2" id="KW-1185">Reference proteome</keyword>
<dbReference type="EMBL" id="JAJEKE010000012">
    <property type="protein sequence ID" value="MCQ1530496.1"/>
    <property type="molecule type" value="Genomic_DNA"/>
</dbReference>
<dbReference type="Proteomes" id="UP001651880">
    <property type="component" value="Unassembled WGS sequence"/>
</dbReference>
<dbReference type="RefSeq" id="WP_255228021.1">
    <property type="nucleotide sequence ID" value="NZ_JAJEKE010000012.1"/>
</dbReference>
<evidence type="ECO:0000313" key="1">
    <source>
        <dbReference type="EMBL" id="MCQ1530496.1"/>
    </source>
</evidence>
<proteinExistence type="predicted"/>